<keyword evidence="2" id="KW-1185">Reference proteome</keyword>
<name>V9TWA4_9PROT</name>
<dbReference type="Gene3D" id="3.30.559.10">
    <property type="entry name" value="Chloramphenicol acetyltransferase-like domain"/>
    <property type="match status" value="1"/>
</dbReference>
<reference evidence="1 2" key="1">
    <citation type="journal article" date="2013" name="PLoS ONE">
        <title>Bacterial endosymbiosis in a chordate host: long-term co-evolution and conservation of secondary metabolism.</title>
        <authorList>
            <person name="Kwan J.C."/>
            <person name="Schmidt E.W."/>
        </authorList>
    </citation>
    <scope>NUCLEOTIDE SEQUENCE [LARGE SCALE GENOMIC DNA]</scope>
    <source>
        <strain evidence="2">faulkneri L5</strain>
    </source>
</reference>
<protein>
    <submittedName>
        <fullName evidence="1">PtzR</fullName>
    </submittedName>
</protein>
<sequence>MNLNMDIPNIFPTQFQDQIVRIFSEKFLTGNLFASFDCFQRLDIDILRRATRLIMDAEPIMGCRMDISSAEPVWIRRDDLDAVSNFSVSESEDVKADTIHLIGLPYDLDAEPHFSISLLKGVNHDRLLMRMQHYLVDGRAFFEVATLFAKIYSALADDITYTLRPNFTSRDSFAWLKPFGWLDRLRIVRRDIGDILRMRKNQVGFKMNNPADLMKRGDDISLALFEVSQTRLAEIDKFASMLALSRNDLLLAGFARAYTKLVGVISNNQSIQLSVPNNVRRYAALAPRPPVCNLSGVANVFIDQGIGSSFSETIERLRKEMKRQRTGFMGTSNPLTVPFLAKKSFLRKREIIDKMITSSRGKTMPPTFTNVGRISEQRLRFAGIAPQRIEFYSCPIRKPIILVLVMEYRNTLMLSSCHYISDISARDMNNLLRNTVDEITI</sequence>
<dbReference type="eggNOG" id="COG4908">
    <property type="taxonomic scope" value="Bacteria"/>
</dbReference>
<dbReference type="Proteomes" id="UP000018700">
    <property type="component" value="Chromosome"/>
</dbReference>
<proteinExistence type="predicted"/>
<dbReference type="STRING" id="1401328.P856_792"/>
<dbReference type="Gene3D" id="3.30.559.30">
    <property type="entry name" value="Nonribosomal peptide synthetase, condensation domain"/>
    <property type="match status" value="1"/>
</dbReference>
<dbReference type="KEGG" id="efk:P856_792"/>
<dbReference type="SUPFAM" id="SSF52777">
    <property type="entry name" value="CoA-dependent acyltransferases"/>
    <property type="match status" value="1"/>
</dbReference>
<accession>V9TWA4</accession>
<dbReference type="EMBL" id="CP006745">
    <property type="protein sequence ID" value="AHC73993.1"/>
    <property type="molecule type" value="Genomic_DNA"/>
</dbReference>
<evidence type="ECO:0000313" key="2">
    <source>
        <dbReference type="Proteomes" id="UP000018700"/>
    </source>
</evidence>
<dbReference type="RefSeq" id="WP_025300868.1">
    <property type="nucleotide sequence ID" value="NZ_CP006745.1"/>
</dbReference>
<organism evidence="1 2">
    <name type="scientific">Candidatus Endolissoclinum faulkneri L5</name>
    <dbReference type="NCBI Taxonomy" id="1401328"/>
    <lineage>
        <taxon>Bacteria</taxon>
        <taxon>Pseudomonadati</taxon>
        <taxon>Pseudomonadota</taxon>
        <taxon>Alphaproteobacteria</taxon>
        <taxon>Rhodospirillales</taxon>
        <taxon>Rhodospirillaceae</taxon>
        <taxon>Candidatus Endolissoclinum</taxon>
    </lineage>
</organism>
<evidence type="ECO:0000313" key="1">
    <source>
        <dbReference type="EMBL" id="AHC73993.1"/>
    </source>
</evidence>
<dbReference type="OrthoDB" id="7321121at2"/>
<dbReference type="AlphaFoldDB" id="V9TWA4"/>
<dbReference type="InterPro" id="IPR023213">
    <property type="entry name" value="CAT-like_dom_sf"/>
</dbReference>
<dbReference type="HOGENOM" id="CLU_050810_0_0_5"/>
<gene>
    <name evidence="1" type="ORF">P856_792</name>
</gene>